<dbReference type="FunFam" id="3.90.550.10:FF:000013">
    <property type="entry name" value="mannose-1-phosphate guanyltransferase beta"/>
    <property type="match status" value="1"/>
</dbReference>
<evidence type="ECO:0000313" key="10">
    <source>
        <dbReference type="EMBL" id="QDZ20220.1"/>
    </source>
</evidence>
<dbReference type="PANTHER" id="PTHR22572">
    <property type="entry name" value="SUGAR-1-PHOSPHATE GUANYL TRANSFERASE"/>
    <property type="match status" value="1"/>
</dbReference>
<feature type="domain" description="Mannose-1-phosphate guanyltransferase C-terminal" evidence="9">
    <location>
        <begin position="252"/>
        <end position="360"/>
    </location>
</feature>
<reference evidence="10 11" key="1">
    <citation type="submission" date="2018-07" db="EMBL/GenBank/DDBJ databases">
        <title>The complete nuclear genome of the prasinophyte Chloropicon primus (CCMP1205).</title>
        <authorList>
            <person name="Pombert J.-F."/>
            <person name="Otis C."/>
            <person name="Turmel M."/>
            <person name="Lemieux C."/>
        </authorList>
    </citation>
    <scope>NUCLEOTIDE SEQUENCE [LARGE SCALE GENOMIC DNA]</scope>
    <source>
        <strain evidence="10 11">CCMP1205</strain>
    </source>
</reference>
<dbReference type="InterPro" id="IPR050486">
    <property type="entry name" value="Mannose-1P_guanyltransferase"/>
</dbReference>
<dbReference type="Proteomes" id="UP000316726">
    <property type="component" value="Chromosome 3"/>
</dbReference>
<dbReference type="InterPro" id="IPR056729">
    <property type="entry name" value="GMPPB_C"/>
</dbReference>
<keyword evidence="5" id="KW-0548">Nucleotidyltransferase</keyword>
<dbReference type="Gene3D" id="3.90.550.10">
    <property type="entry name" value="Spore Coat Polysaccharide Biosynthesis Protein SpsA, Chain A"/>
    <property type="match status" value="1"/>
</dbReference>
<dbReference type="EC" id="2.7.7.13" evidence="3"/>
<dbReference type="UniPathway" id="UPA00126">
    <property type="reaction ID" value="UER00930"/>
</dbReference>
<comment type="similarity">
    <text evidence="2">Belongs to the transferase hexapeptide repeat family.</text>
</comment>
<dbReference type="Pfam" id="PF25087">
    <property type="entry name" value="GMPPB_C"/>
    <property type="match status" value="1"/>
</dbReference>
<dbReference type="OrthoDB" id="1733332at2759"/>
<dbReference type="GO" id="GO:0005525">
    <property type="term" value="F:GTP binding"/>
    <property type="evidence" value="ECO:0007669"/>
    <property type="project" value="UniProtKB-KW"/>
</dbReference>
<accession>A0A5B8MLJ3</accession>
<gene>
    <name evidence="10" type="ORF">A3770_03p27380</name>
</gene>
<keyword evidence="4" id="KW-0808">Transferase</keyword>
<evidence type="ECO:0000256" key="4">
    <source>
        <dbReference type="ARBA" id="ARBA00022679"/>
    </source>
</evidence>
<dbReference type="AlphaFoldDB" id="A0A5B8MLJ3"/>
<evidence type="ECO:0000256" key="7">
    <source>
        <dbReference type="ARBA" id="ARBA00023134"/>
    </source>
</evidence>
<dbReference type="InterPro" id="IPR029044">
    <property type="entry name" value="Nucleotide-diphossugar_trans"/>
</dbReference>
<dbReference type="Pfam" id="PF00483">
    <property type="entry name" value="NTP_transferase"/>
    <property type="match status" value="1"/>
</dbReference>
<feature type="domain" description="Nucleotidyl transferase" evidence="8">
    <location>
        <begin position="2"/>
        <end position="229"/>
    </location>
</feature>
<evidence type="ECO:0000256" key="6">
    <source>
        <dbReference type="ARBA" id="ARBA00022741"/>
    </source>
</evidence>
<dbReference type="Gene3D" id="2.160.10.10">
    <property type="entry name" value="Hexapeptide repeat proteins"/>
    <property type="match status" value="1"/>
</dbReference>
<evidence type="ECO:0000256" key="1">
    <source>
        <dbReference type="ARBA" id="ARBA00004823"/>
    </source>
</evidence>
<dbReference type="SUPFAM" id="SSF53448">
    <property type="entry name" value="Nucleotide-diphospho-sugar transferases"/>
    <property type="match status" value="1"/>
</dbReference>
<protein>
    <recommendedName>
        <fullName evidence="3">mannose-1-phosphate guanylyltransferase</fullName>
        <ecNumber evidence="3">2.7.7.13</ecNumber>
    </recommendedName>
</protein>
<dbReference type="CDD" id="cd06425">
    <property type="entry name" value="M1P_guanylylT_B_like_N"/>
    <property type="match status" value="1"/>
</dbReference>
<keyword evidence="6" id="KW-0547">Nucleotide-binding</keyword>
<organism evidence="10 11">
    <name type="scientific">Chloropicon primus</name>
    <dbReference type="NCBI Taxonomy" id="1764295"/>
    <lineage>
        <taxon>Eukaryota</taxon>
        <taxon>Viridiplantae</taxon>
        <taxon>Chlorophyta</taxon>
        <taxon>Chloropicophyceae</taxon>
        <taxon>Chloropicales</taxon>
        <taxon>Chloropicaceae</taxon>
        <taxon>Chloropicon</taxon>
    </lineage>
</organism>
<evidence type="ECO:0000259" key="8">
    <source>
        <dbReference type="Pfam" id="PF00483"/>
    </source>
</evidence>
<dbReference type="GO" id="GO:0004475">
    <property type="term" value="F:mannose-1-phosphate guanylyltransferase (GTP) activity"/>
    <property type="evidence" value="ECO:0007669"/>
    <property type="project" value="UniProtKB-EC"/>
</dbReference>
<dbReference type="GO" id="GO:0009298">
    <property type="term" value="P:GDP-mannose biosynthetic process"/>
    <property type="evidence" value="ECO:0007669"/>
    <property type="project" value="UniProtKB-UniPathway"/>
</dbReference>
<keyword evidence="11" id="KW-1185">Reference proteome</keyword>
<dbReference type="EMBL" id="CP031036">
    <property type="protein sequence ID" value="QDZ20220.1"/>
    <property type="molecule type" value="Genomic_DNA"/>
</dbReference>
<dbReference type="InterPro" id="IPR045233">
    <property type="entry name" value="GMPPB_N"/>
</dbReference>
<evidence type="ECO:0000256" key="5">
    <source>
        <dbReference type="ARBA" id="ARBA00022695"/>
    </source>
</evidence>
<sequence>MKAIILVGGFGTRLRPLTLSVPKPLVDFANKPMILHQIEALKRAGVDHVILAIAYQPNVMMDFLKEYEEKLGIRITCSEEKTPMGTAGPLAIARDLLDDGTGEPFFMLNADVICEYPLREALTFHRGHGGEATILVTRVTEPSKYGVVVFDEGSGAVDRFVEKPKEFVGNKINAGIYVLSPSVLSKVEMRPTSIEKEVFPLVAQENKLYAKVLEGYWMDVGQPKDYLTGLDLYLGSLAKSGSGLLAKGSHVSGNAIIDPTAVVGEGCVIGPNACIGKDCVIEDGVCLRNCMVFPGTRIGKHSCVTGSIIGWKSRVGQWVRLENMCVFGEDVQCKDELYVNGAVVLPHKEIKGNVSKPEIII</sequence>
<dbReference type="STRING" id="1764295.A0A5B8MLJ3"/>
<evidence type="ECO:0000256" key="3">
    <source>
        <dbReference type="ARBA" id="ARBA00012387"/>
    </source>
</evidence>
<evidence type="ECO:0000313" key="11">
    <source>
        <dbReference type="Proteomes" id="UP000316726"/>
    </source>
</evidence>
<comment type="pathway">
    <text evidence="1">Nucleotide-sugar biosynthesis; GDP-alpha-D-mannose biosynthesis; GDP-alpha-D-mannose from alpha-D-mannose 1-phosphate (GTP route): step 1/1.</text>
</comment>
<name>A0A5B8MLJ3_9CHLO</name>
<keyword evidence="7" id="KW-0342">GTP-binding</keyword>
<proteinExistence type="inferred from homology"/>
<dbReference type="InterPro" id="IPR005835">
    <property type="entry name" value="NTP_transferase_dom"/>
</dbReference>
<evidence type="ECO:0000259" key="9">
    <source>
        <dbReference type="Pfam" id="PF25087"/>
    </source>
</evidence>
<evidence type="ECO:0000256" key="2">
    <source>
        <dbReference type="ARBA" id="ARBA00007274"/>
    </source>
</evidence>